<dbReference type="EMBL" id="MU859096">
    <property type="protein sequence ID" value="KAK3954024.1"/>
    <property type="molecule type" value="Genomic_DNA"/>
</dbReference>
<organism evidence="2 3">
    <name type="scientific">Pseudoneurospora amorphoporcata</name>
    <dbReference type="NCBI Taxonomy" id="241081"/>
    <lineage>
        <taxon>Eukaryota</taxon>
        <taxon>Fungi</taxon>
        <taxon>Dikarya</taxon>
        <taxon>Ascomycota</taxon>
        <taxon>Pezizomycotina</taxon>
        <taxon>Sordariomycetes</taxon>
        <taxon>Sordariomycetidae</taxon>
        <taxon>Sordariales</taxon>
        <taxon>Sordariaceae</taxon>
        <taxon>Pseudoneurospora</taxon>
    </lineage>
</organism>
<dbReference type="Proteomes" id="UP001303222">
    <property type="component" value="Unassembled WGS sequence"/>
</dbReference>
<reference evidence="2" key="1">
    <citation type="journal article" date="2023" name="Mol. Phylogenet. Evol.">
        <title>Genome-scale phylogeny and comparative genomics of the fungal order Sordariales.</title>
        <authorList>
            <person name="Hensen N."/>
            <person name="Bonometti L."/>
            <person name="Westerberg I."/>
            <person name="Brannstrom I.O."/>
            <person name="Guillou S."/>
            <person name="Cros-Aarteil S."/>
            <person name="Calhoun S."/>
            <person name="Haridas S."/>
            <person name="Kuo A."/>
            <person name="Mondo S."/>
            <person name="Pangilinan J."/>
            <person name="Riley R."/>
            <person name="LaButti K."/>
            <person name="Andreopoulos B."/>
            <person name="Lipzen A."/>
            <person name="Chen C."/>
            <person name="Yan M."/>
            <person name="Daum C."/>
            <person name="Ng V."/>
            <person name="Clum A."/>
            <person name="Steindorff A."/>
            <person name="Ohm R.A."/>
            <person name="Martin F."/>
            <person name="Silar P."/>
            <person name="Natvig D.O."/>
            <person name="Lalanne C."/>
            <person name="Gautier V."/>
            <person name="Ament-Velasquez S.L."/>
            <person name="Kruys A."/>
            <person name="Hutchinson M.I."/>
            <person name="Powell A.J."/>
            <person name="Barry K."/>
            <person name="Miller A.N."/>
            <person name="Grigoriev I.V."/>
            <person name="Debuchy R."/>
            <person name="Gladieux P."/>
            <person name="Hiltunen Thoren M."/>
            <person name="Johannesson H."/>
        </authorList>
    </citation>
    <scope>NUCLEOTIDE SEQUENCE</scope>
    <source>
        <strain evidence="2">CBS 626.80</strain>
    </source>
</reference>
<proteinExistence type="predicted"/>
<feature type="compositionally biased region" description="Basic and acidic residues" evidence="1">
    <location>
        <begin position="440"/>
        <end position="449"/>
    </location>
</feature>
<name>A0AAN6NXS2_9PEZI</name>
<evidence type="ECO:0000313" key="3">
    <source>
        <dbReference type="Proteomes" id="UP001303222"/>
    </source>
</evidence>
<dbReference type="AlphaFoldDB" id="A0AAN6NXS2"/>
<feature type="region of interest" description="Disordered" evidence="1">
    <location>
        <begin position="422"/>
        <end position="472"/>
    </location>
</feature>
<comment type="caution">
    <text evidence="2">The sequence shown here is derived from an EMBL/GenBank/DDBJ whole genome shotgun (WGS) entry which is preliminary data.</text>
</comment>
<accession>A0AAN6NXS2</accession>
<feature type="region of interest" description="Disordered" evidence="1">
    <location>
        <begin position="310"/>
        <end position="332"/>
    </location>
</feature>
<evidence type="ECO:0000313" key="2">
    <source>
        <dbReference type="EMBL" id="KAK3954024.1"/>
    </source>
</evidence>
<feature type="compositionally biased region" description="Low complexity" evidence="1">
    <location>
        <begin position="321"/>
        <end position="330"/>
    </location>
</feature>
<reference evidence="2" key="2">
    <citation type="submission" date="2023-06" db="EMBL/GenBank/DDBJ databases">
        <authorList>
            <consortium name="Lawrence Berkeley National Laboratory"/>
            <person name="Mondo S.J."/>
            <person name="Hensen N."/>
            <person name="Bonometti L."/>
            <person name="Westerberg I."/>
            <person name="Brannstrom I.O."/>
            <person name="Guillou S."/>
            <person name="Cros-Aarteil S."/>
            <person name="Calhoun S."/>
            <person name="Haridas S."/>
            <person name="Kuo A."/>
            <person name="Pangilinan J."/>
            <person name="Riley R."/>
            <person name="Labutti K."/>
            <person name="Andreopoulos B."/>
            <person name="Lipzen A."/>
            <person name="Chen C."/>
            <person name="Yanf M."/>
            <person name="Daum C."/>
            <person name="Ng V."/>
            <person name="Clum A."/>
            <person name="Steindorff A."/>
            <person name="Ohm R."/>
            <person name="Martin F."/>
            <person name="Silar P."/>
            <person name="Natvig D."/>
            <person name="Lalanne C."/>
            <person name="Gautier V."/>
            <person name="Ament-Velasquez S.L."/>
            <person name="Kruys A."/>
            <person name="Hutchinson M.I."/>
            <person name="Powell A.J."/>
            <person name="Barry K."/>
            <person name="Miller A.N."/>
            <person name="Grigoriev I.V."/>
            <person name="Debuchy R."/>
            <person name="Gladieux P."/>
            <person name="Thoren M.H."/>
            <person name="Johannesson H."/>
        </authorList>
    </citation>
    <scope>NUCLEOTIDE SEQUENCE</scope>
    <source>
        <strain evidence="2">CBS 626.80</strain>
    </source>
</reference>
<evidence type="ECO:0000256" key="1">
    <source>
        <dbReference type="SAM" id="MobiDB-lite"/>
    </source>
</evidence>
<protein>
    <submittedName>
        <fullName evidence="2">Uncharacterized protein</fullName>
    </submittedName>
</protein>
<keyword evidence="3" id="KW-1185">Reference proteome</keyword>
<sequence>MPARADIIEPTESPPERTEMAEVYSPYRTVHGDDALLERGRTDADTSLPRKFNLYSSMRSQICWFNQLKESRSVSYHLNLILAHNHSHRFTSARLKNRPLSLLEVVLAGGNKLPSGLYPSTENVDLLWQSCQFTVNKINQKLYPFVALKDMEPHHQVTVPKASKSGKDKTEYEQINYADLLPFANRALVPVHPRFIDFLVSIPEGIELLNRDCHCEDSAFEPDENGKFVCKCTLSDRLKWHEKRIKKLLCASVFEHRFLLPSVNDIRPFYKKYVQLIESSMELCHLADLVEGDEQVVHITIAQGSSSSRGIVKASTKPSARTQTRTQTVTSRGASVPWYMEGSWGRKEGWFPREWVDEFSREQKGPWERFWGIFTSPSGKKQRSGEILSVGRQNQQGVDKGRSKVKGKKILEGKKVETKVLMEADTSMKKGNASRTTTRSTEREGRGEEQLDVPVDSRPPPPPYQADRRRDE</sequence>
<gene>
    <name evidence="2" type="ORF">QBC32DRAFT_385893</name>
</gene>
<feature type="region of interest" description="Disordered" evidence="1">
    <location>
        <begin position="372"/>
        <end position="405"/>
    </location>
</feature>